<comment type="cofactor">
    <cofactor evidence="9">
        <name>[4Fe-4S] cluster</name>
        <dbReference type="ChEBI" id="CHEBI:49883"/>
    </cofactor>
    <text evidence="9">Binds 1 [4Fe-4S] cluster.</text>
</comment>
<proteinExistence type="inferred from homology"/>
<keyword evidence="14" id="KW-1185">Reference proteome</keyword>
<dbReference type="GO" id="GO:0006269">
    <property type="term" value="P:DNA replication, synthesis of primer"/>
    <property type="evidence" value="ECO:0000318"/>
    <property type="project" value="GO_Central"/>
</dbReference>
<feature type="domain" description="DNA primase large subunit C-terminal" evidence="12">
    <location>
        <begin position="279"/>
        <end position="446"/>
    </location>
</feature>
<feature type="region of interest" description="Disordered" evidence="11">
    <location>
        <begin position="438"/>
        <end position="486"/>
    </location>
</feature>
<dbReference type="PANTHER" id="PTHR10537:SF3">
    <property type="entry name" value="DNA PRIMASE LARGE SUBUNIT"/>
    <property type="match status" value="1"/>
</dbReference>
<evidence type="ECO:0000256" key="5">
    <source>
        <dbReference type="ARBA" id="ARBA00022723"/>
    </source>
</evidence>
<dbReference type="GO" id="GO:0005658">
    <property type="term" value="C:alpha DNA polymerase:primase complex"/>
    <property type="evidence" value="ECO:0000318"/>
    <property type="project" value="GO_Central"/>
</dbReference>
<evidence type="ECO:0000256" key="11">
    <source>
        <dbReference type="SAM" id="MobiDB-lite"/>
    </source>
</evidence>
<feature type="binding site" evidence="10">
    <location>
        <position position="423"/>
    </location>
    <ligand>
        <name>[4Fe-4S] cluster</name>
        <dbReference type="ChEBI" id="CHEBI:49883"/>
    </ligand>
</feature>
<feature type="binding site" evidence="10">
    <location>
        <position position="288"/>
    </location>
    <ligand>
        <name>[4Fe-4S] cluster</name>
        <dbReference type="ChEBI" id="CHEBI:49883"/>
    </ligand>
</feature>
<protein>
    <recommendedName>
        <fullName evidence="9">DNA primase large subunit</fullName>
    </recommendedName>
</protein>
<dbReference type="Gene3D" id="1.20.930.80">
    <property type="match status" value="1"/>
</dbReference>
<comment type="function">
    <text evidence="9">DNA primase is the polymerase that synthesizes small RNA primers for the Okazaki fragments made during discontinuous DNA replication.</text>
</comment>
<dbReference type="InterPro" id="IPR016558">
    <property type="entry name" value="DNA_primase_lsu_euk"/>
</dbReference>
<dbReference type="STRING" id="105231.A0A1Y1HVB4"/>
<evidence type="ECO:0000256" key="4">
    <source>
        <dbReference type="ARBA" id="ARBA00022705"/>
    </source>
</evidence>
<evidence type="ECO:0000256" key="7">
    <source>
        <dbReference type="ARBA" id="ARBA00023014"/>
    </source>
</evidence>
<keyword evidence="6 9" id="KW-0408">Iron</keyword>
<reference evidence="13 14" key="1">
    <citation type="journal article" date="2014" name="Nat. Commun.">
        <title>Klebsormidium flaccidum genome reveals primary factors for plant terrestrial adaptation.</title>
        <authorList>
            <person name="Hori K."/>
            <person name="Maruyama F."/>
            <person name="Fujisawa T."/>
            <person name="Togashi T."/>
            <person name="Yamamoto N."/>
            <person name="Seo M."/>
            <person name="Sato S."/>
            <person name="Yamada T."/>
            <person name="Mori H."/>
            <person name="Tajima N."/>
            <person name="Moriyama T."/>
            <person name="Ikeuchi M."/>
            <person name="Watanabe M."/>
            <person name="Wada H."/>
            <person name="Kobayashi K."/>
            <person name="Saito M."/>
            <person name="Masuda T."/>
            <person name="Sasaki-Sekimoto Y."/>
            <person name="Mashiguchi K."/>
            <person name="Awai K."/>
            <person name="Shimojima M."/>
            <person name="Masuda S."/>
            <person name="Iwai M."/>
            <person name="Nobusawa T."/>
            <person name="Narise T."/>
            <person name="Kondo S."/>
            <person name="Saito H."/>
            <person name="Sato R."/>
            <person name="Murakawa M."/>
            <person name="Ihara Y."/>
            <person name="Oshima-Yamada Y."/>
            <person name="Ohtaka K."/>
            <person name="Satoh M."/>
            <person name="Sonobe K."/>
            <person name="Ishii M."/>
            <person name="Ohtani R."/>
            <person name="Kanamori-Sato M."/>
            <person name="Honoki R."/>
            <person name="Miyazaki D."/>
            <person name="Mochizuki H."/>
            <person name="Umetsu J."/>
            <person name="Higashi K."/>
            <person name="Shibata D."/>
            <person name="Kamiya Y."/>
            <person name="Sato N."/>
            <person name="Nakamura Y."/>
            <person name="Tabata S."/>
            <person name="Ida S."/>
            <person name="Kurokawa K."/>
            <person name="Ohta H."/>
        </authorList>
    </citation>
    <scope>NUCLEOTIDE SEQUENCE [LARGE SCALE GENOMIC DNA]</scope>
    <source>
        <strain evidence="13 14">NIES-2285</strain>
    </source>
</reference>
<feature type="binding site" evidence="10">
    <location>
        <position position="367"/>
    </location>
    <ligand>
        <name>[4Fe-4S] cluster</name>
        <dbReference type="ChEBI" id="CHEBI:49883"/>
    </ligand>
</feature>
<evidence type="ECO:0000259" key="12">
    <source>
        <dbReference type="Pfam" id="PF04104"/>
    </source>
</evidence>
<keyword evidence="8 9" id="KW-0238">DNA-binding</keyword>
<organism evidence="13 14">
    <name type="scientific">Klebsormidium nitens</name>
    <name type="common">Green alga</name>
    <name type="synonym">Ulothrix nitens</name>
    <dbReference type="NCBI Taxonomy" id="105231"/>
    <lineage>
        <taxon>Eukaryota</taxon>
        <taxon>Viridiplantae</taxon>
        <taxon>Streptophyta</taxon>
        <taxon>Klebsormidiophyceae</taxon>
        <taxon>Klebsormidiales</taxon>
        <taxon>Klebsormidiaceae</taxon>
        <taxon>Klebsormidium</taxon>
    </lineage>
</organism>
<dbReference type="GO" id="GO:0003677">
    <property type="term" value="F:DNA binding"/>
    <property type="evidence" value="ECO:0007669"/>
    <property type="project" value="UniProtKB-UniRule"/>
</dbReference>
<keyword evidence="2 9" id="KW-0004">4Fe-4S</keyword>
<dbReference type="OrthoDB" id="421393at2759"/>
<dbReference type="FunFam" id="1.20.930.80:FF:000002">
    <property type="entry name" value="DNA primase large subunit"/>
    <property type="match status" value="1"/>
</dbReference>
<dbReference type="GO" id="GO:0006270">
    <property type="term" value="P:DNA replication initiation"/>
    <property type="evidence" value="ECO:0000318"/>
    <property type="project" value="GO_Central"/>
</dbReference>
<dbReference type="Proteomes" id="UP000054558">
    <property type="component" value="Unassembled WGS sequence"/>
</dbReference>
<dbReference type="InterPro" id="IPR007238">
    <property type="entry name" value="DNA_primase_lsu_euk/arc"/>
</dbReference>
<keyword evidence="5 9" id="KW-0479">Metal-binding</keyword>
<evidence type="ECO:0000256" key="6">
    <source>
        <dbReference type="ARBA" id="ARBA00023004"/>
    </source>
</evidence>
<feature type="compositionally biased region" description="Basic and acidic residues" evidence="11">
    <location>
        <begin position="447"/>
        <end position="459"/>
    </location>
</feature>
<comment type="similarity">
    <text evidence="1 9">Belongs to the eukaryotic-type primase large subunit family.</text>
</comment>
<dbReference type="GO" id="GO:0046872">
    <property type="term" value="F:metal ion binding"/>
    <property type="evidence" value="ECO:0007669"/>
    <property type="project" value="UniProtKB-UniRule"/>
</dbReference>
<sequence length="486" mass="54632">MNFSNVPNKRKSGAASPLHGDYTASGAQLTMYQVPPIEDVALEEFEQFALDRLRVLKGVEEARSRGRKPDELESVVNDLWRKHMRMGDAAETTRKDIISHYVLRLAYCRTEDLRKWLLSQESALFRYRFRMESPDAQRRFLTESGLPYNPVANAELEAHKDKLLQVARSVAGAGATAESVYYKVPFEDVPELVAGRKVLLSKGWAYVPRDQLAALVVGHFRTRLSKSLTLTRSQWNAKIEAQEKDRLTPVVEALSSRYLGPDYSTPSTKAGVRVADVDALAAASFPLCMQHLLHKVRDDHHLKHGGRQQLGLFLKGIGLTLEDALTFWRTEFAQKFGVDKFDKEYAYNVRHNYGKEGKRTDYTPYSCIKIISSTPGVGDHHGCPYRHFSQDNLSAALGRMRLNRKTIDDVMTKVKNHHYQLACAATFEGVHGAPCESGINHPNQYFDESRKRAASREGDDPTAQGTPPVAERQPAAERASPVTPVH</sequence>
<evidence type="ECO:0000256" key="2">
    <source>
        <dbReference type="ARBA" id="ARBA00022485"/>
    </source>
</evidence>
<dbReference type="Pfam" id="PF26466">
    <property type="entry name" value="DNA_primase_lrg_N"/>
    <property type="match status" value="1"/>
</dbReference>
<accession>A0A1Y1HVB4</accession>
<name>A0A1Y1HVB4_KLENI</name>
<evidence type="ECO:0000256" key="9">
    <source>
        <dbReference type="PIRNR" id="PIRNR009449"/>
    </source>
</evidence>
<dbReference type="PIRSF" id="PIRSF009449">
    <property type="entry name" value="DNA_primase_large_subunit"/>
    <property type="match status" value="1"/>
</dbReference>
<keyword evidence="7 9" id="KW-0411">Iron-sulfur</keyword>
<feature type="binding site" evidence="10">
    <location>
        <position position="383"/>
    </location>
    <ligand>
        <name>[4Fe-4S] cluster</name>
        <dbReference type="ChEBI" id="CHEBI:49883"/>
    </ligand>
</feature>
<dbReference type="Pfam" id="PF04104">
    <property type="entry name" value="DNA_primase_lrg"/>
    <property type="match status" value="1"/>
</dbReference>
<evidence type="ECO:0000256" key="8">
    <source>
        <dbReference type="ARBA" id="ARBA00023125"/>
    </source>
</evidence>
<evidence type="ECO:0000256" key="1">
    <source>
        <dbReference type="ARBA" id="ARBA00010564"/>
    </source>
</evidence>
<dbReference type="OMA" id="RINYKPW"/>
<keyword evidence="3 9" id="KW-0639">Primosome</keyword>
<evidence type="ECO:0000313" key="13">
    <source>
        <dbReference type="EMBL" id="GAQ82103.1"/>
    </source>
</evidence>
<evidence type="ECO:0000256" key="3">
    <source>
        <dbReference type="ARBA" id="ARBA00022515"/>
    </source>
</evidence>
<evidence type="ECO:0000256" key="10">
    <source>
        <dbReference type="PIRSR" id="PIRSR009449-1"/>
    </source>
</evidence>
<gene>
    <name evidence="13" type="ORF">KFL_001000250</name>
</gene>
<dbReference type="GO" id="GO:0051539">
    <property type="term" value="F:4 iron, 4 sulfur cluster binding"/>
    <property type="evidence" value="ECO:0007669"/>
    <property type="project" value="UniProtKB-UniRule"/>
</dbReference>
<keyword evidence="4 9" id="KW-0235">DNA replication</keyword>
<dbReference type="EMBL" id="DF237049">
    <property type="protein sequence ID" value="GAQ82103.1"/>
    <property type="molecule type" value="Genomic_DNA"/>
</dbReference>
<dbReference type="AlphaFoldDB" id="A0A1Y1HVB4"/>
<dbReference type="PANTHER" id="PTHR10537">
    <property type="entry name" value="DNA PRIMASE LARGE SUBUNIT"/>
    <property type="match status" value="1"/>
</dbReference>
<evidence type="ECO:0000313" key="14">
    <source>
        <dbReference type="Proteomes" id="UP000054558"/>
    </source>
</evidence>
<dbReference type="InterPro" id="IPR058560">
    <property type="entry name" value="DNA_primase_C"/>
</dbReference>
<dbReference type="CDD" id="cd07322">
    <property type="entry name" value="PriL_PriS_Eukaryotic"/>
    <property type="match status" value="1"/>
</dbReference>